<keyword evidence="7" id="KW-1185">Reference proteome</keyword>
<organism evidence="6 7">
    <name type="scientific">Vreelandella titanicae</name>
    <dbReference type="NCBI Taxonomy" id="664683"/>
    <lineage>
        <taxon>Bacteria</taxon>
        <taxon>Pseudomonadati</taxon>
        <taxon>Pseudomonadota</taxon>
        <taxon>Gammaproteobacteria</taxon>
        <taxon>Oceanospirillales</taxon>
        <taxon>Halomonadaceae</taxon>
        <taxon>Vreelandella</taxon>
    </lineage>
</organism>
<dbReference type="Pfam" id="PF00126">
    <property type="entry name" value="HTH_1"/>
    <property type="match status" value="1"/>
</dbReference>
<evidence type="ECO:0000256" key="4">
    <source>
        <dbReference type="ARBA" id="ARBA00023163"/>
    </source>
</evidence>
<dbReference type="PANTHER" id="PTHR30537:SF74">
    <property type="entry name" value="HTH-TYPE TRANSCRIPTIONAL REGULATOR TRPI"/>
    <property type="match status" value="1"/>
</dbReference>
<dbReference type="PANTHER" id="PTHR30537">
    <property type="entry name" value="HTH-TYPE TRANSCRIPTIONAL REGULATOR"/>
    <property type="match status" value="1"/>
</dbReference>
<protein>
    <submittedName>
        <fullName evidence="6">HTH-type transcriptional regulator TrpI</fullName>
    </submittedName>
</protein>
<dbReference type="Gene3D" id="1.10.10.10">
    <property type="entry name" value="Winged helix-like DNA-binding domain superfamily/Winged helix DNA-binding domain"/>
    <property type="match status" value="1"/>
</dbReference>
<dbReference type="Pfam" id="PF03466">
    <property type="entry name" value="LysR_substrate"/>
    <property type="match status" value="1"/>
</dbReference>
<gene>
    <name evidence="6" type="ORF">FX987_02172</name>
</gene>
<dbReference type="GO" id="GO:0003700">
    <property type="term" value="F:DNA-binding transcription factor activity"/>
    <property type="evidence" value="ECO:0007669"/>
    <property type="project" value="InterPro"/>
</dbReference>
<dbReference type="GO" id="GO:0006351">
    <property type="term" value="P:DNA-templated transcription"/>
    <property type="evidence" value="ECO:0007669"/>
    <property type="project" value="TreeGrafter"/>
</dbReference>
<dbReference type="PRINTS" id="PR00039">
    <property type="entry name" value="HTHLYSR"/>
</dbReference>
<dbReference type="SUPFAM" id="SSF53850">
    <property type="entry name" value="Periplasmic binding protein-like II"/>
    <property type="match status" value="1"/>
</dbReference>
<sequence>MLAKLIKAIYREANLIDFIEYMKLPSLASFRFFEAAAQTGSFVKAAESLHVTHGAVSRQVRLLEDALGVELFERRNRAIFLNDAGRSLHEVTHSVFEQLEGAVYRLQHTAQNEVLTLSCEPTIAMKWLIPRLPAFHEANPDINLHLVAAGGPIDFARSGVDLALRRDDFHWEPDIYAEKVCEEWVGPVSRVKNSINDNFEGERLLHAGTRPNAWPIWEKLSNISTKGSGRVEYEHFYLCVQAAVSGLGIAMASFLMVQDELESGQLHAPYGFLLDGSAYYLLSPESLGMNNKCARFQSWLKQEMAACLQS</sequence>
<dbReference type="EMBL" id="CP054580">
    <property type="protein sequence ID" value="QKS24395.1"/>
    <property type="molecule type" value="Genomic_DNA"/>
</dbReference>
<dbReference type="InterPro" id="IPR000847">
    <property type="entry name" value="LysR_HTH_N"/>
</dbReference>
<evidence type="ECO:0000259" key="5">
    <source>
        <dbReference type="PROSITE" id="PS50931"/>
    </source>
</evidence>
<keyword evidence="2" id="KW-0805">Transcription regulation</keyword>
<keyword evidence="4" id="KW-0804">Transcription</keyword>
<dbReference type="SUPFAM" id="SSF46785">
    <property type="entry name" value="Winged helix' DNA-binding domain"/>
    <property type="match status" value="1"/>
</dbReference>
<evidence type="ECO:0000256" key="2">
    <source>
        <dbReference type="ARBA" id="ARBA00023015"/>
    </source>
</evidence>
<evidence type="ECO:0000256" key="1">
    <source>
        <dbReference type="ARBA" id="ARBA00009437"/>
    </source>
</evidence>
<evidence type="ECO:0000256" key="3">
    <source>
        <dbReference type="ARBA" id="ARBA00023125"/>
    </source>
</evidence>
<reference evidence="6 7" key="1">
    <citation type="submission" date="2019-12" db="EMBL/GenBank/DDBJ databases">
        <title>Genome sequencing and assembly of endphytes of Porphyra tenera.</title>
        <authorList>
            <person name="Park J.M."/>
            <person name="Shin R."/>
            <person name="Jo S.H."/>
        </authorList>
    </citation>
    <scope>NUCLEOTIDE SEQUENCE [LARGE SCALE GENOMIC DNA]</scope>
    <source>
        <strain evidence="6 7">GPM3</strain>
    </source>
</reference>
<dbReference type="PROSITE" id="PS50931">
    <property type="entry name" value="HTH_LYSR"/>
    <property type="match status" value="1"/>
</dbReference>
<comment type="similarity">
    <text evidence="1">Belongs to the LysR transcriptional regulatory family.</text>
</comment>
<keyword evidence="3" id="KW-0238">DNA-binding</keyword>
<dbReference type="InterPro" id="IPR058163">
    <property type="entry name" value="LysR-type_TF_proteobact-type"/>
</dbReference>
<dbReference type="AlphaFoldDB" id="A0AAP9T0M2"/>
<evidence type="ECO:0000313" key="6">
    <source>
        <dbReference type="EMBL" id="QKS24395.1"/>
    </source>
</evidence>
<proteinExistence type="inferred from homology"/>
<name>A0AAP9T0M2_9GAMM</name>
<dbReference type="Proteomes" id="UP000509761">
    <property type="component" value="Chromosome"/>
</dbReference>
<dbReference type="InterPro" id="IPR036388">
    <property type="entry name" value="WH-like_DNA-bd_sf"/>
</dbReference>
<dbReference type="RefSeq" id="WP_022522667.1">
    <property type="nucleotide sequence ID" value="NZ_CP054580.1"/>
</dbReference>
<feature type="domain" description="HTH lysR-type" evidence="5">
    <location>
        <begin position="25"/>
        <end position="82"/>
    </location>
</feature>
<dbReference type="InterPro" id="IPR005119">
    <property type="entry name" value="LysR_subst-bd"/>
</dbReference>
<dbReference type="Gene3D" id="3.40.190.10">
    <property type="entry name" value="Periplasmic binding protein-like II"/>
    <property type="match status" value="2"/>
</dbReference>
<dbReference type="InterPro" id="IPR036390">
    <property type="entry name" value="WH_DNA-bd_sf"/>
</dbReference>
<accession>A0AAP9T0M2</accession>
<dbReference type="GO" id="GO:0043565">
    <property type="term" value="F:sequence-specific DNA binding"/>
    <property type="evidence" value="ECO:0007669"/>
    <property type="project" value="TreeGrafter"/>
</dbReference>
<evidence type="ECO:0000313" key="7">
    <source>
        <dbReference type="Proteomes" id="UP000509761"/>
    </source>
</evidence>